<evidence type="ECO:0000256" key="1">
    <source>
        <dbReference type="ARBA" id="ARBA00004286"/>
    </source>
</evidence>
<evidence type="ECO:0000256" key="11">
    <source>
        <dbReference type="ARBA" id="ARBA00023054"/>
    </source>
</evidence>
<dbReference type="EMBL" id="PZQS01000008">
    <property type="protein sequence ID" value="PVD26420.1"/>
    <property type="molecule type" value="Genomic_DNA"/>
</dbReference>
<evidence type="ECO:0000256" key="5">
    <source>
        <dbReference type="ARBA" id="ARBA00022473"/>
    </source>
</evidence>
<evidence type="ECO:0000256" key="13">
    <source>
        <dbReference type="ARBA" id="ARBA00023306"/>
    </source>
</evidence>
<keyword evidence="9" id="KW-0498">Mitosis</keyword>
<evidence type="ECO:0000313" key="19">
    <source>
        <dbReference type="EMBL" id="PVD26420.1"/>
    </source>
</evidence>
<keyword evidence="7" id="KW-0479">Metal-binding</keyword>
<evidence type="ECO:0000256" key="3">
    <source>
        <dbReference type="ARBA" id="ARBA00017358"/>
    </source>
</evidence>
<feature type="coiled-coil region" evidence="15">
    <location>
        <begin position="235"/>
        <end position="262"/>
    </location>
</feature>
<organism evidence="19 20">
    <name type="scientific">Pomacea canaliculata</name>
    <name type="common">Golden apple snail</name>
    <dbReference type="NCBI Taxonomy" id="400727"/>
    <lineage>
        <taxon>Eukaryota</taxon>
        <taxon>Metazoa</taxon>
        <taxon>Spiralia</taxon>
        <taxon>Lophotrochozoa</taxon>
        <taxon>Mollusca</taxon>
        <taxon>Gastropoda</taxon>
        <taxon>Caenogastropoda</taxon>
        <taxon>Architaenioglossa</taxon>
        <taxon>Ampullarioidea</taxon>
        <taxon>Ampullariidae</taxon>
        <taxon>Pomacea</taxon>
    </lineage>
</organism>
<dbReference type="AlphaFoldDB" id="A0A2T7NZ32"/>
<feature type="region of interest" description="Disordered" evidence="16">
    <location>
        <begin position="127"/>
        <end position="162"/>
    </location>
</feature>
<dbReference type="GO" id="GO:0005681">
    <property type="term" value="C:spliceosomal complex"/>
    <property type="evidence" value="ECO:0007669"/>
    <property type="project" value="InterPro"/>
</dbReference>
<dbReference type="GO" id="GO:0008270">
    <property type="term" value="F:zinc ion binding"/>
    <property type="evidence" value="ECO:0007669"/>
    <property type="project" value="UniProtKB-KW"/>
</dbReference>
<feature type="domain" description="Zinc finger double-stranded RNA binding" evidence="17">
    <location>
        <begin position="45"/>
        <end position="71"/>
    </location>
</feature>
<dbReference type="InterPro" id="IPR036236">
    <property type="entry name" value="Znf_C2H2_sf"/>
</dbReference>
<feature type="region of interest" description="Disordered" evidence="16">
    <location>
        <begin position="269"/>
        <end position="293"/>
    </location>
</feature>
<sequence>MASSKPKKIVSQDQLRRLMKEKQYSVHTTAKKIDHPLAKYNSLSQLVCTVCNNVIKNDNLWVAHIQSKQHKERYLALNTPGPVKPTDLVGIKRKHAEIQEQSSKKIKDTNGSAAQTGTLKATFLATYSSSSDDSDDNDETEKNEKVPEASADNSSGKNMTGILPADFFDASFKEEAEKQETDKPLAMAEVLPEGFFDDPRMDAKVRQVEYKDKMDEEWELFQRSMKEESHVSEAIMEEDNEQATVERNLDEIDDQIQRWKEVEDLHIKKETISKTSAGGSNKDDEEELDEDDLSEFLDWRSKKSWK</sequence>
<dbReference type="GO" id="GO:0033314">
    <property type="term" value="P:mitotic DNA replication checkpoint signaling"/>
    <property type="evidence" value="ECO:0007669"/>
    <property type="project" value="TreeGrafter"/>
</dbReference>
<name>A0A2T7NZ32_POMCA</name>
<evidence type="ECO:0000256" key="9">
    <source>
        <dbReference type="ARBA" id="ARBA00022776"/>
    </source>
</evidence>
<evidence type="ECO:0000256" key="15">
    <source>
        <dbReference type="SAM" id="Coils"/>
    </source>
</evidence>
<dbReference type="OMA" id="KQPPDAQ"/>
<keyword evidence="8" id="KW-0863">Zinc-finger</keyword>
<keyword evidence="11 15" id="KW-0175">Coiled coil</keyword>
<comment type="subcellular location">
    <subcellularLocation>
        <location evidence="1">Chromosome</location>
    </subcellularLocation>
    <subcellularLocation>
        <location evidence="2">Nucleus speckle</location>
    </subcellularLocation>
</comment>
<evidence type="ECO:0000256" key="10">
    <source>
        <dbReference type="ARBA" id="ARBA00022833"/>
    </source>
</evidence>
<accession>A0A2T7NZ32</accession>
<protein>
    <recommendedName>
        <fullName evidence="3">Zinc finger protein 830</fullName>
    </recommendedName>
    <alternativeName>
        <fullName evidence="14">Coiled-coil domain-containing protein 16</fullName>
    </alternativeName>
</protein>
<evidence type="ECO:0000256" key="2">
    <source>
        <dbReference type="ARBA" id="ARBA00004324"/>
    </source>
</evidence>
<dbReference type="Gene3D" id="3.30.160.60">
    <property type="entry name" value="Classic Zinc Finger"/>
    <property type="match status" value="1"/>
</dbReference>
<evidence type="ECO:0000259" key="18">
    <source>
        <dbReference type="Pfam" id="PF23406"/>
    </source>
</evidence>
<dbReference type="SUPFAM" id="SSF57667">
    <property type="entry name" value="beta-beta-alpha zinc fingers"/>
    <property type="match status" value="1"/>
</dbReference>
<keyword evidence="20" id="KW-1185">Reference proteome</keyword>
<dbReference type="Pfam" id="PF23406">
    <property type="entry name" value="ZNF380_CC"/>
    <property type="match status" value="1"/>
</dbReference>
<keyword evidence="4" id="KW-0158">Chromosome</keyword>
<keyword evidence="10" id="KW-0862">Zinc</keyword>
<feature type="compositionally biased region" description="Acidic residues" evidence="16">
    <location>
        <begin position="283"/>
        <end position="293"/>
    </location>
</feature>
<reference evidence="19 20" key="1">
    <citation type="submission" date="2018-04" db="EMBL/GenBank/DDBJ databases">
        <title>The genome of golden apple snail Pomacea canaliculata provides insight into stress tolerance and invasive adaptation.</title>
        <authorList>
            <person name="Liu C."/>
            <person name="Liu B."/>
            <person name="Ren Y."/>
            <person name="Zhang Y."/>
            <person name="Wang H."/>
            <person name="Li S."/>
            <person name="Jiang F."/>
            <person name="Yin L."/>
            <person name="Zhang G."/>
            <person name="Qian W."/>
            <person name="Fan W."/>
        </authorList>
    </citation>
    <scope>NUCLEOTIDE SEQUENCE [LARGE SCALE GENOMIC DNA]</scope>
    <source>
        <strain evidence="19">SZHN2017</strain>
        <tissue evidence="19">Muscle</tissue>
    </source>
</reference>
<evidence type="ECO:0000256" key="6">
    <source>
        <dbReference type="ARBA" id="ARBA00022618"/>
    </source>
</evidence>
<dbReference type="InterPro" id="IPR059039">
    <property type="entry name" value="ZNF380_CC"/>
</dbReference>
<dbReference type="GO" id="GO:0003676">
    <property type="term" value="F:nucleic acid binding"/>
    <property type="evidence" value="ECO:0007669"/>
    <property type="project" value="InterPro"/>
</dbReference>
<dbReference type="InterPro" id="IPR040050">
    <property type="entry name" value="ZNF830-like"/>
</dbReference>
<gene>
    <name evidence="19" type="ORF">C0Q70_14096</name>
</gene>
<evidence type="ECO:0000256" key="4">
    <source>
        <dbReference type="ARBA" id="ARBA00022454"/>
    </source>
</evidence>
<dbReference type="Proteomes" id="UP000245119">
    <property type="component" value="Linkage Group LG8"/>
</dbReference>
<dbReference type="PANTHER" id="PTHR13278">
    <property type="entry name" value="ZINC FINGER PROTEIN 830"/>
    <property type="match status" value="1"/>
</dbReference>
<keyword evidence="5" id="KW-0217">Developmental protein</keyword>
<dbReference type="GO" id="GO:0044773">
    <property type="term" value="P:mitotic DNA damage checkpoint signaling"/>
    <property type="evidence" value="ECO:0007669"/>
    <property type="project" value="TreeGrafter"/>
</dbReference>
<dbReference type="STRING" id="400727.A0A2T7NZ32"/>
<evidence type="ECO:0000256" key="14">
    <source>
        <dbReference type="ARBA" id="ARBA00030672"/>
    </source>
</evidence>
<evidence type="ECO:0000256" key="7">
    <source>
        <dbReference type="ARBA" id="ARBA00022723"/>
    </source>
</evidence>
<keyword evidence="12" id="KW-0539">Nucleus</keyword>
<evidence type="ECO:0000259" key="17">
    <source>
        <dbReference type="Pfam" id="PF12171"/>
    </source>
</evidence>
<dbReference type="OrthoDB" id="77607at2759"/>
<evidence type="ECO:0000256" key="12">
    <source>
        <dbReference type="ARBA" id="ARBA00023242"/>
    </source>
</evidence>
<dbReference type="Pfam" id="PF12171">
    <property type="entry name" value="zf-C2H2_jaz"/>
    <property type="match status" value="1"/>
</dbReference>
<evidence type="ECO:0000313" key="20">
    <source>
        <dbReference type="Proteomes" id="UP000245119"/>
    </source>
</evidence>
<feature type="domain" description="ZNF380 coiled-coil" evidence="18">
    <location>
        <begin position="191"/>
        <end position="270"/>
    </location>
</feature>
<comment type="caution">
    <text evidence="19">The sequence shown here is derived from an EMBL/GenBank/DDBJ whole genome shotgun (WGS) entry which is preliminary data.</text>
</comment>
<evidence type="ECO:0000256" key="16">
    <source>
        <dbReference type="SAM" id="MobiDB-lite"/>
    </source>
</evidence>
<proteinExistence type="predicted"/>
<dbReference type="InterPro" id="IPR022755">
    <property type="entry name" value="Znf_C2H2_jaz"/>
</dbReference>
<keyword evidence="6" id="KW-0132">Cell division</keyword>
<dbReference type="PANTHER" id="PTHR13278:SF0">
    <property type="entry name" value="ZINC FINGER PROTEIN 830"/>
    <property type="match status" value="1"/>
</dbReference>
<dbReference type="GO" id="GO:0033260">
    <property type="term" value="P:nuclear DNA replication"/>
    <property type="evidence" value="ECO:0007669"/>
    <property type="project" value="TreeGrafter"/>
</dbReference>
<evidence type="ECO:0000256" key="8">
    <source>
        <dbReference type="ARBA" id="ARBA00022771"/>
    </source>
</evidence>
<keyword evidence="13" id="KW-0131">Cell cycle</keyword>